<keyword evidence="9" id="KW-0511">Multifunctional enzyme</keyword>
<evidence type="ECO:0000256" key="7">
    <source>
        <dbReference type="ARBA" id="ARBA00023160"/>
    </source>
</evidence>
<feature type="domain" description="Beta-ketoacyl-[acyl-carrier-protein] synthase III C-terminal" evidence="10">
    <location>
        <begin position="236"/>
        <end position="323"/>
    </location>
</feature>
<organism evidence="12 13">
    <name type="scientific">Fructobacillus pseudoficulneus</name>
    <dbReference type="NCBI Taxonomy" id="220714"/>
    <lineage>
        <taxon>Bacteria</taxon>
        <taxon>Bacillati</taxon>
        <taxon>Bacillota</taxon>
        <taxon>Bacilli</taxon>
        <taxon>Lactobacillales</taxon>
        <taxon>Lactobacillaceae</taxon>
        <taxon>Fructobacillus</taxon>
    </lineage>
</organism>
<dbReference type="GO" id="GO:0044550">
    <property type="term" value="P:secondary metabolite biosynthetic process"/>
    <property type="evidence" value="ECO:0007669"/>
    <property type="project" value="TreeGrafter"/>
</dbReference>
<keyword evidence="13" id="KW-1185">Reference proteome</keyword>
<comment type="domain">
    <text evidence="9">The last Arg residue of the ACP-binding site is essential for the weak association between ACP/AcpP and FabH.</text>
</comment>
<dbReference type="InterPro" id="IPR013751">
    <property type="entry name" value="ACP_syn_III_N"/>
</dbReference>
<comment type="subcellular location">
    <subcellularLocation>
        <location evidence="9">Cytoplasm</location>
    </subcellularLocation>
</comment>
<keyword evidence="4 9" id="KW-0808">Transferase</keyword>
<comment type="function">
    <text evidence="9">Catalyzes the condensation reaction of fatty acid synthesis by the addition to an acyl acceptor of two carbons from malonyl-ACP. Catalyzes the first condensation reaction which initiates fatty acid synthesis and may therefore play a role in governing the total rate of fatty acid production. Possesses both acetoacetyl-ACP synthase and acetyl transacylase activities. Its substrate specificity determines the biosynthesis of branched-chain and/or straight-chain of fatty acids.</text>
</comment>
<dbReference type="PANTHER" id="PTHR34069">
    <property type="entry name" value="3-OXOACYL-[ACYL-CARRIER-PROTEIN] SYNTHASE 3"/>
    <property type="match status" value="1"/>
</dbReference>
<keyword evidence="6 9" id="KW-0443">Lipid metabolism</keyword>
<feature type="active site" evidence="9">
    <location>
        <position position="282"/>
    </location>
</feature>
<feature type="active site" evidence="9">
    <location>
        <position position="113"/>
    </location>
</feature>
<comment type="catalytic activity">
    <reaction evidence="9">
        <text>malonyl-[ACP] + acetyl-CoA + H(+) = 3-oxobutanoyl-[ACP] + CO2 + CoA</text>
        <dbReference type="Rhea" id="RHEA:12080"/>
        <dbReference type="Rhea" id="RHEA-COMP:9623"/>
        <dbReference type="Rhea" id="RHEA-COMP:9625"/>
        <dbReference type="ChEBI" id="CHEBI:15378"/>
        <dbReference type="ChEBI" id="CHEBI:16526"/>
        <dbReference type="ChEBI" id="CHEBI:57287"/>
        <dbReference type="ChEBI" id="CHEBI:57288"/>
        <dbReference type="ChEBI" id="CHEBI:78449"/>
        <dbReference type="ChEBI" id="CHEBI:78450"/>
        <dbReference type="EC" id="2.3.1.180"/>
    </reaction>
</comment>
<dbReference type="InterPro" id="IPR004655">
    <property type="entry name" value="FabH"/>
</dbReference>
<dbReference type="PANTHER" id="PTHR34069:SF2">
    <property type="entry name" value="BETA-KETOACYL-[ACYL-CARRIER-PROTEIN] SYNTHASE III"/>
    <property type="match status" value="1"/>
</dbReference>
<gene>
    <name evidence="12" type="primary">fabH1</name>
    <name evidence="9" type="synonym">fabH</name>
    <name evidence="12" type="ORF">FPFC_040410</name>
</gene>
<evidence type="ECO:0000259" key="10">
    <source>
        <dbReference type="Pfam" id="PF08541"/>
    </source>
</evidence>
<keyword evidence="8 9" id="KW-0012">Acyltransferase</keyword>
<dbReference type="UniPathway" id="UPA00094"/>
<feature type="active site" evidence="9">
    <location>
        <position position="252"/>
    </location>
</feature>
<dbReference type="GO" id="GO:0006633">
    <property type="term" value="P:fatty acid biosynthetic process"/>
    <property type="evidence" value="ECO:0007669"/>
    <property type="project" value="UniProtKB-UniRule"/>
</dbReference>
<evidence type="ECO:0000256" key="1">
    <source>
        <dbReference type="ARBA" id="ARBA00008642"/>
    </source>
</evidence>
<dbReference type="OrthoDB" id="9815506at2"/>
<dbReference type="Proteomes" id="UP000061227">
    <property type="component" value="Unassembled WGS sequence"/>
</dbReference>
<comment type="subunit">
    <text evidence="9">Homodimer.</text>
</comment>
<proteinExistence type="inferred from homology"/>
<protein>
    <recommendedName>
        <fullName evidence="9">Beta-ketoacyl-[acyl-carrier-protein] synthase III</fullName>
        <shortName evidence="9">Beta-ketoacyl-ACP synthase III</shortName>
        <shortName evidence="9">KAS III</shortName>
        <ecNumber evidence="9">2.3.1.180</ecNumber>
    </recommendedName>
    <alternativeName>
        <fullName evidence="9">3-oxoacyl-[acyl-carrier-protein] synthase 3</fullName>
    </alternativeName>
    <alternativeName>
        <fullName evidence="9">3-oxoacyl-[acyl-carrier-protein] synthase III</fullName>
    </alternativeName>
</protein>
<dbReference type="RefSeq" id="WP_059378313.1">
    <property type="nucleotide sequence ID" value="NZ_DF968066.1"/>
</dbReference>
<dbReference type="HAMAP" id="MF_01815">
    <property type="entry name" value="FabH"/>
    <property type="match status" value="1"/>
</dbReference>
<dbReference type="SUPFAM" id="SSF53901">
    <property type="entry name" value="Thiolase-like"/>
    <property type="match status" value="1"/>
</dbReference>
<name>A0A3F3H914_9LACO</name>
<keyword evidence="2 9" id="KW-0963">Cytoplasm</keyword>
<dbReference type="InterPro" id="IPR013747">
    <property type="entry name" value="ACP_syn_III_C"/>
</dbReference>
<evidence type="ECO:0000313" key="13">
    <source>
        <dbReference type="Proteomes" id="UP000061227"/>
    </source>
</evidence>
<dbReference type="NCBIfam" id="TIGR00747">
    <property type="entry name" value="fabH"/>
    <property type="match status" value="1"/>
</dbReference>
<dbReference type="CDD" id="cd00830">
    <property type="entry name" value="KAS_III"/>
    <property type="match status" value="1"/>
</dbReference>
<dbReference type="Gene3D" id="3.40.47.10">
    <property type="match status" value="1"/>
</dbReference>
<evidence type="ECO:0000256" key="2">
    <source>
        <dbReference type="ARBA" id="ARBA00022490"/>
    </source>
</evidence>
<feature type="domain" description="Beta-ketoacyl-[acyl-carrier-protein] synthase III N-terminal" evidence="11">
    <location>
        <begin position="107"/>
        <end position="186"/>
    </location>
</feature>
<accession>A0A3F3H914</accession>
<dbReference type="EC" id="2.3.1.180" evidence="9"/>
<dbReference type="STRING" id="220714.SAMN05660469_0906"/>
<dbReference type="InterPro" id="IPR016039">
    <property type="entry name" value="Thiolase-like"/>
</dbReference>
<reference evidence="12 13" key="1">
    <citation type="journal article" date="2015" name="BMC Genomics">
        <title>Comparative genomics of Fructobacillus spp. and Leuconostoc spp. reveals niche-specific evolution of Fructobacillus spp.</title>
        <authorList>
            <person name="Endo A."/>
            <person name="Tanizawa Y."/>
            <person name="Tanaka N."/>
            <person name="Maeno S."/>
            <person name="Kumar H."/>
            <person name="Shiwa Y."/>
            <person name="Okada S."/>
            <person name="Yoshikawa H."/>
            <person name="Dicks L."/>
            <person name="Nakagawa J."/>
            <person name="Arita M."/>
        </authorList>
    </citation>
    <scope>NUCLEOTIDE SEQUENCE [LARGE SCALE GENOMIC DNA]</scope>
    <source>
        <strain evidence="12 13">DSM 15468</strain>
    </source>
</reference>
<evidence type="ECO:0000256" key="4">
    <source>
        <dbReference type="ARBA" id="ARBA00022679"/>
    </source>
</evidence>
<feature type="region of interest" description="ACP-binding" evidence="9">
    <location>
        <begin position="253"/>
        <end position="257"/>
    </location>
</feature>
<dbReference type="AlphaFoldDB" id="A0A3F3H914"/>
<evidence type="ECO:0000256" key="3">
    <source>
        <dbReference type="ARBA" id="ARBA00022516"/>
    </source>
</evidence>
<keyword evidence="7 9" id="KW-0275">Fatty acid biosynthesis</keyword>
<sequence length="324" mass="35297">MFGSKILASGHYVPADIVTNDDLAEVIDTSDEWIVSHTGIKQRRVSLQGENTSDLATKAAQQALNRAGVKAEDLDFIIVTTFTPDGLAPSTAALVQRNLGAKKAFGFDLSTACAGFVFGLTTADNFMKAGQYRYGLVVAAEVNSKMMDFRDRTSTVFFGDGAGAVVLERVDESQGQIGNAGLHTQGDAEVVHSGRVAPLTELRSDYYPQVDAFFQEGRQVYEEVTTLIPKHIEEFLAENDLQPDQIDYFILHQANLRIIEKVAEILQQPMSKFVTNVEEYGNSSSAGIAMAFDQINQKVDLTGQKVFLTGFGAGFTYGSILLNL</sequence>
<dbReference type="Pfam" id="PF08545">
    <property type="entry name" value="ACP_syn_III"/>
    <property type="match status" value="1"/>
</dbReference>
<dbReference type="GO" id="GO:0005737">
    <property type="term" value="C:cytoplasm"/>
    <property type="evidence" value="ECO:0007669"/>
    <property type="project" value="UniProtKB-SubCell"/>
</dbReference>
<comment type="similarity">
    <text evidence="1 9">Belongs to the thiolase-like superfamily. FabH family.</text>
</comment>
<evidence type="ECO:0000256" key="9">
    <source>
        <dbReference type="HAMAP-Rule" id="MF_01815"/>
    </source>
</evidence>
<dbReference type="GO" id="GO:0033818">
    <property type="term" value="F:beta-ketoacyl-acyl-carrier-protein synthase III activity"/>
    <property type="evidence" value="ECO:0007669"/>
    <property type="project" value="UniProtKB-UniRule"/>
</dbReference>
<evidence type="ECO:0000256" key="6">
    <source>
        <dbReference type="ARBA" id="ARBA00023098"/>
    </source>
</evidence>
<evidence type="ECO:0000256" key="8">
    <source>
        <dbReference type="ARBA" id="ARBA00023315"/>
    </source>
</evidence>
<comment type="pathway">
    <text evidence="9">Lipid metabolism; fatty acid biosynthesis.</text>
</comment>
<dbReference type="NCBIfam" id="NF006829">
    <property type="entry name" value="PRK09352.1"/>
    <property type="match status" value="1"/>
</dbReference>
<evidence type="ECO:0000313" key="12">
    <source>
        <dbReference type="EMBL" id="GAP03049.1"/>
    </source>
</evidence>
<keyword evidence="3 9" id="KW-0444">Lipid biosynthesis</keyword>
<evidence type="ECO:0000256" key="5">
    <source>
        <dbReference type="ARBA" id="ARBA00022832"/>
    </source>
</evidence>
<dbReference type="EMBL" id="DF968066">
    <property type="protein sequence ID" value="GAP03049.1"/>
    <property type="molecule type" value="Genomic_DNA"/>
</dbReference>
<dbReference type="GO" id="GO:0004315">
    <property type="term" value="F:3-oxoacyl-[acyl-carrier-protein] synthase activity"/>
    <property type="evidence" value="ECO:0007669"/>
    <property type="project" value="InterPro"/>
</dbReference>
<keyword evidence="5 9" id="KW-0276">Fatty acid metabolism</keyword>
<dbReference type="Pfam" id="PF08541">
    <property type="entry name" value="ACP_syn_III_C"/>
    <property type="match status" value="1"/>
</dbReference>
<evidence type="ECO:0000259" key="11">
    <source>
        <dbReference type="Pfam" id="PF08545"/>
    </source>
</evidence>